<protein>
    <submittedName>
        <fullName evidence="3">PPOX class F420-dependent oxidoreductase</fullName>
    </submittedName>
</protein>
<evidence type="ECO:0000313" key="3">
    <source>
        <dbReference type="EMBL" id="NED95175.1"/>
    </source>
</evidence>
<keyword evidence="4" id="KW-1185">Reference proteome</keyword>
<dbReference type="InterPro" id="IPR052019">
    <property type="entry name" value="F420H2_bilvrd_red/Heme_oxyg"/>
</dbReference>
<dbReference type="PANTHER" id="PTHR35176">
    <property type="entry name" value="HEME OXYGENASE HI_0854-RELATED"/>
    <property type="match status" value="1"/>
</dbReference>
<dbReference type="InterPro" id="IPR011576">
    <property type="entry name" value="Pyridox_Oxase_N"/>
</dbReference>
<evidence type="ECO:0000259" key="2">
    <source>
        <dbReference type="Pfam" id="PF01243"/>
    </source>
</evidence>
<dbReference type="Gene3D" id="2.30.110.10">
    <property type="entry name" value="Electron Transport, Fmn-binding Protein, Chain A"/>
    <property type="match status" value="1"/>
</dbReference>
<proteinExistence type="predicted"/>
<dbReference type="GO" id="GO:0070967">
    <property type="term" value="F:coenzyme F420 binding"/>
    <property type="evidence" value="ECO:0007669"/>
    <property type="project" value="TreeGrafter"/>
</dbReference>
<dbReference type="InterPro" id="IPR012349">
    <property type="entry name" value="Split_barrel_FMN-bd"/>
</dbReference>
<dbReference type="EMBL" id="JAAGOB010000003">
    <property type="protein sequence ID" value="NED95175.1"/>
    <property type="molecule type" value="Genomic_DNA"/>
</dbReference>
<comment type="caution">
    <text evidence="3">The sequence shown here is derived from an EMBL/GenBank/DDBJ whole genome shotgun (WGS) entry which is preliminary data.</text>
</comment>
<name>A0A6N9YJR6_9ACTN</name>
<dbReference type="RefSeq" id="WP_163817612.1">
    <property type="nucleotide sequence ID" value="NZ_JAAGOB010000003.1"/>
</dbReference>
<evidence type="ECO:0000256" key="1">
    <source>
        <dbReference type="ARBA" id="ARBA00023002"/>
    </source>
</evidence>
<keyword evidence="1" id="KW-0560">Oxidoreductase</keyword>
<reference evidence="3 4" key="1">
    <citation type="submission" date="2020-02" db="EMBL/GenBank/DDBJ databases">
        <authorList>
            <person name="Li X.-J."/>
            <person name="Feng X.-M."/>
        </authorList>
    </citation>
    <scope>NUCLEOTIDE SEQUENCE [LARGE SCALE GENOMIC DNA]</scope>
    <source>
        <strain evidence="3 4">CGMCC 4.7225</strain>
    </source>
</reference>
<organism evidence="3 4">
    <name type="scientific">Phytoactinopolyspora alkaliphila</name>
    <dbReference type="NCBI Taxonomy" id="1783498"/>
    <lineage>
        <taxon>Bacteria</taxon>
        <taxon>Bacillati</taxon>
        <taxon>Actinomycetota</taxon>
        <taxon>Actinomycetes</taxon>
        <taxon>Jiangellales</taxon>
        <taxon>Jiangellaceae</taxon>
        <taxon>Phytoactinopolyspora</taxon>
    </lineage>
</organism>
<dbReference type="PANTHER" id="PTHR35176:SF6">
    <property type="entry name" value="HEME OXYGENASE HI_0854-RELATED"/>
    <property type="match status" value="1"/>
</dbReference>
<dbReference type="AlphaFoldDB" id="A0A6N9YJR6"/>
<dbReference type="GO" id="GO:0016627">
    <property type="term" value="F:oxidoreductase activity, acting on the CH-CH group of donors"/>
    <property type="evidence" value="ECO:0007669"/>
    <property type="project" value="TreeGrafter"/>
</dbReference>
<dbReference type="GO" id="GO:0005829">
    <property type="term" value="C:cytosol"/>
    <property type="evidence" value="ECO:0007669"/>
    <property type="project" value="TreeGrafter"/>
</dbReference>
<feature type="domain" description="Pyridoxamine 5'-phosphate oxidase N-terminal" evidence="2">
    <location>
        <begin position="5"/>
        <end position="127"/>
    </location>
</feature>
<evidence type="ECO:0000313" key="4">
    <source>
        <dbReference type="Proteomes" id="UP000469185"/>
    </source>
</evidence>
<dbReference type="InterPro" id="IPR019920">
    <property type="entry name" value="F420-binding_dom_put"/>
</dbReference>
<dbReference type="Proteomes" id="UP000469185">
    <property type="component" value="Unassembled WGS sequence"/>
</dbReference>
<sequence length="131" mass="14857">MPALSDHARELFSRPLLGWATVLRPDGTPHNSVVWLDVDGDDILLNTAIDRAKERYLRENQSISVSVLDPDDNFSWASVTGTASLSTEDGNDVIDRLARKYTGENYQWHKPHETRITIRVKVDRVNEQSGR</sequence>
<accession>A0A6N9YJR6</accession>
<dbReference type="SUPFAM" id="SSF50475">
    <property type="entry name" value="FMN-binding split barrel"/>
    <property type="match status" value="1"/>
</dbReference>
<dbReference type="NCBIfam" id="TIGR03618">
    <property type="entry name" value="Rv1155_F420"/>
    <property type="match status" value="1"/>
</dbReference>
<gene>
    <name evidence="3" type="ORF">G1H11_07585</name>
</gene>
<dbReference type="Pfam" id="PF01243">
    <property type="entry name" value="PNPOx_N"/>
    <property type="match status" value="1"/>
</dbReference>